<proteinExistence type="predicted"/>
<comment type="caution">
    <text evidence="2">The sequence shown here is derived from an EMBL/GenBank/DDBJ whole genome shotgun (WGS) entry which is preliminary data.</text>
</comment>
<evidence type="ECO:0000256" key="1">
    <source>
        <dbReference type="SAM" id="Phobius"/>
    </source>
</evidence>
<dbReference type="Proteomes" id="UP001201812">
    <property type="component" value="Unassembled WGS sequence"/>
</dbReference>
<reference evidence="2" key="1">
    <citation type="submission" date="2022-01" db="EMBL/GenBank/DDBJ databases">
        <title>Genome Sequence Resource for Two Populations of Ditylenchus destructor, the Migratory Endoparasitic Phytonematode.</title>
        <authorList>
            <person name="Zhang H."/>
            <person name="Lin R."/>
            <person name="Xie B."/>
        </authorList>
    </citation>
    <scope>NUCLEOTIDE SEQUENCE</scope>
    <source>
        <strain evidence="2">BazhouSP</strain>
    </source>
</reference>
<protein>
    <submittedName>
        <fullName evidence="2">Uncharacterized protein</fullName>
    </submittedName>
</protein>
<evidence type="ECO:0000313" key="2">
    <source>
        <dbReference type="EMBL" id="KAI1709956.1"/>
    </source>
</evidence>
<keyword evidence="3" id="KW-1185">Reference proteome</keyword>
<dbReference type="Pfam" id="PF09612">
    <property type="entry name" value="HtrL_YibB"/>
    <property type="match status" value="2"/>
</dbReference>
<keyword evidence="1" id="KW-0812">Transmembrane</keyword>
<feature type="transmembrane region" description="Helical" evidence="1">
    <location>
        <begin position="24"/>
        <end position="46"/>
    </location>
</feature>
<dbReference type="EMBL" id="JAKKPZ010000028">
    <property type="protein sequence ID" value="KAI1709956.1"/>
    <property type="molecule type" value="Genomic_DNA"/>
</dbReference>
<sequence>MIICEYVNDHADQIHELWLKTRKYLAGLGFVILVIIAIAITARFYFYEDHPEEPPILEEPKSESTLVTAFFALGPPNSATFKINIERYHSYMLQVLQLRLPLVMFTNEHSIDFVHKTRKAAGLENFTKVYNIGLHDLPLFKQYELFHDILYQEQKGRTWKPHWNVALKDRPETASVEYMMLENSKSFFLINASTENSFNTTHFMWLDANYGHGNSSVFPYNYEWTPEFEEGKISILKLAPTNDSITLYNKDKLYRQNITLVGGEFLAGDARTIDKFHKAYERKIVDIAYNDRMVDDDETENSFNTTHFMWLDANYGHGNSSVFPYNYEWTPEFEEGKISILKLAPTNDSITLYNKDKLYRQNITLVGGEFLAGDARTIDKFHKAYERKIVDIAYNDRMVDDDETMLIILINEMPELFNVMQGEWFNVFHLF</sequence>
<name>A0AAD4MZP1_9BILA</name>
<dbReference type="AlphaFoldDB" id="A0AAD4MZP1"/>
<dbReference type="InterPro" id="IPR011735">
    <property type="entry name" value="WlaTC/HtrL_glycosyltransf"/>
</dbReference>
<keyword evidence="1" id="KW-1133">Transmembrane helix</keyword>
<evidence type="ECO:0000313" key="3">
    <source>
        <dbReference type="Proteomes" id="UP001201812"/>
    </source>
</evidence>
<gene>
    <name evidence="2" type="ORF">DdX_10966</name>
</gene>
<keyword evidence="1" id="KW-0472">Membrane</keyword>
<organism evidence="2 3">
    <name type="scientific">Ditylenchus destructor</name>
    <dbReference type="NCBI Taxonomy" id="166010"/>
    <lineage>
        <taxon>Eukaryota</taxon>
        <taxon>Metazoa</taxon>
        <taxon>Ecdysozoa</taxon>
        <taxon>Nematoda</taxon>
        <taxon>Chromadorea</taxon>
        <taxon>Rhabditida</taxon>
        <taxon>Tylenchina</taxon>
        <taxon>Tylenchomorpha</taxon>
        <taxon>Sphaerularioidea</taxon>
        <taxon>Anguinidae</taxon>
        <taxon>Anguininae</taxon>
        <taxon>Ditylenchus</taxon>
    </lineage>
</organism>
<accession>A0AAD4MZP1</accession>